<name>A0A160ILE8_9BACL</name>
<sequence length="121" mass="13267">MGDSLFHGKEKCSKHDHTSGCDSCVCDFFRDLSDDINFCSQNINNFLVIVLKGIGPLSLNGTTDPTLFRFVRYEDRKCCVVLSYEVTTATGTATRNLLVNCKDIIAVTCVQDGDLAAGTFN</sequence>
<accession>A0A160ILE8</accession>
<dbReference type="AlphaFoldDB" id="A0A160ILE8"/>
<protein>
    <submittedName>
        <fullName evidence="1">Uncharacterized protein</fullName>
    </submittedName>
</protein>
<keyword evidence="2" id="KW-1185">Reference proteome</keyword>
<dbReference type="KEGG" id="fpn:ABE65_007730"/>
<evidence type="ECO:0000313" key="1">
    <source>
        <dbReference type="EMBL" id="ANC76696.1"/>
    </source>
</evidence>
<dbReference type="EMBL" id="CP015378">
    <property type="protein sequence ID" value="ANC76696.1"/>
    <property type="molecule type" value="Genomic_DNA"/>
</dbReference>
<evidence type="ECO:0000313" key="2">
    <source>
        <dbReference type="Proteomes" id="UP000076623"/>
    </source>
</evidence>
<gene>
    <name evidence="1" type="ORF">ABE65_007730</name>
</gene>
<organism evidence="1 2">
    <name type="scientific">Fictibacillus phosphorivorans</name>
    <dbReference type="NCBI Taxonomy" id="1221500"/>
    <lineage>
        <taxon>Bacteria</taxon>
        <taxon>Bacillati</taxon>
        <taxon>Bacillota</taxon>
        <taxon>Bacilli</taxon>
        <taxon>Bacillales</taxon>
        <taxon>Fictibacillaceae</taxon>
        <taxon>Fictibacillus</taxon>
    </lineage>
</organism>
<proteinExistence type="predicted"/>
<dbReference type="Proteomes" id="UP000076623">
    <property type="component" value="Chromosome"/>
</dbReference>
<reference evidence="1 2" key="1">
    <citation type="submission" date="2016-04" db="EMBL/GenBank/DDBJ databases">
        <title>Complete genome sequence of Fictibacillus phosphorivorans G25-29, a strain toxic to nematodes.</title>
        <authorList>
            <person name="Zheng Z."/>
        </authorList>
    </citation>
    <scope>NUCLEOTIDE SEQUENCE [LARGE SCALE GENOMIC DNA]</scope>
    <source>
        <strain evidence="1 2">G25-29</strain>
    </source>
</reference>